<keyword evidence="2" id="KW-1185">Reference proteome</keyword>
<gene>
    <name evidence="1" type="ORF">K1I37_12175</name>
</gene>
<dbReference type="RefSeq" id="WP_021295650.1">
    <property type="nucleotide sequence ID" value="NZ_AURB01000101.1"/>
</dbReference>
<sequence>MNDLDWDAVGRSDVFAEEVTDESGKAVALAGIDIDLLKFERDDDGELVITDGEVGLDDMRTVVTVRAWLDEQQELDVEILYHEDDAEWLDNNEDIQGEIQGAIQDLTQYFLGEAT</sequence>
<reference evidence="2" key="1">
    <citation type="journal article" date="2022" name="G3 (Bethesda)">
        <title>Unveiling the complete genome sequence of Alicyclobacillus acidoterrestris DSM 3922T, a taint-producing strain.</title>
        <authorList>
            <person name="Leonardo I.C."/>
            <person name="Barreto Crespo M.T."/>
            <person name="Gaspar F.B."/>
        </authorList>
    </citation>
    <scope>NUCLEOTIDE SEQUENCE [LARGE SCALE GENOMIC DNA]</scope>
    <source>
        <strain evidence="2">DSM 3922</strain>
    </source>
</reference>
<accession>A0A9E7CX51</accession>
<dbReference type="KEGG" id="aaco:K1I37_12175"/>
<protein>
    <submittedName>
        <fullName evidence="1">Uncharacterized protein</fullName>
    </submittedName>
</protein>
<dbReference type="AlphaFoldDB" id="T0C7I9"/>
<accession>T0C7I9</accession>
<name>T0C7I9_ALIAG</name>
<evidence type="ECO:0000313" key="2">
    <source>
        <dbReference type="Proteomes" id="UP000829401"/>
    </source>
</evidence>
<dbReference type="EMBL" id="CP080467">
    <property type="protein sequence ID" value="UNO47466.1"/>
    <property type="molecule type" value="Genomic_DNA"/>
</dbReference>
<organism evidence="1 2">
    <name type="scientific">Alicyclobacillus acidoterrestris (strain ATCC 49025 / DSM 3922 / CIP 106132 / NCIMB 13137 / GD3B)</name>
    <dbReference type="NCBI Taxonomy" id="1356854"/>
    <lineage>
        <taxon>Bacteria</taxon>
        <taxon>Bacillati</taxon>
        <taxon>Bacillota</taxon>
        <taxon>Bacilli</taxon>
        <taxon>Bacillales</taxon>
        <taxon>Alicyclobacillaceae</taxon>
        <taxon>Alicyclobacillus</taxon>
    </lineage>
</organism>
<evidence type="ECO:0000313" key="1">
    <source>
        <dbReference type="EMBL" id="UNO47466.1"/>
    </source>
</evidence>
<proteinExistence type="predicted"/>
<dbReference type="Proteomes" id="UP000829401">
    <property type="component" value="Chromosome"/>
</dbReference>